<reference evidence="1 2" key="1">
    <citation type="submission" date="2016-11" db="EMBL/GenBank/DDBJ databases">
        <authorList>
            <person name="Jaros S."/>
            <person name="Januszkiewicz K."/>
            <person name="Wedrychowicz H."/>
        </authorList>
    </citation>
    <scope>NUCLEOTIDE SEQUENCE [LARGE SCALE GENOMIC DNA]</scope>
    <source>
        <strain evidence="1 2">DSM 19436</strain>
    </source>
</reference>
<dbReference type="STRING" id="1122133.SAMN02745157_4448"/>
<dbReference type="AlphaFoldDB" id="A0A1M5KZP6"/>
<proteinExistence type="predicted"/>
<name>A0A1M5KZP6_9HYPH</name>
<gene>
    <name evidence="1" type="ORF">SAMN02745157_4448</name>
</gene>
<evidence type="ECO:0000313" key="1">
    <source>
        <dbReference type="EMBL" id="SHG58216.1"/>
    </source>
</evidence>
<dbReference type="EMBL" id="FQUP01000006">
    <property type="protein sequence ID" value="SHG58216.1"/>
    <property type="molecule type" value="Genomic_DNA"/>
</dbReference>
<sequence length="67" mass="7267">MQRPEFSDLVQRLVEASISLENMSQDEIAGLFAKAADTIADLRADAEIRLSTFVRRPNGDGAASTEA</sequence>
<keyword evidence="2" id="KW-1185">Reference proteome</keyword>
<accession>A0A1M5KZP6</accession>
<dbReference type="Proteomes" id="UP000184485">
    <property type="component" value="Unassembled WGS sequence"/>
</dbReference>
<protein>
    <submittedName>
        <fullName evidence="1">Uncharacterized protein</fullName>
    </submittedName>
</protein>
<evidence type="ECO:0000313" key="2">
    <source>
        <dbReference type="Proteomes" id="UP000184485"/>
    </source>
</evidence>
<organism evidence="1 2">
    <name type="scientific">Kaistia soli DSM 19436</name>
    <dbReference type="NCBI Taxonomy" id="1122133"/>
    <lineage>
        <taxon>Bacteria</taxon>
        <taxon>Pseudomonadati</taxon>
        <taxon>Pseudomonadota</taxon>
        <taxon>Alphaproteobacteria</taxon>
        <taxon>Hyphomicrobiales</taxon>
        <taxon>Kaistiaceae</taxon>
        <taxon>Kaistia</taxon>
    </lineage>
</organism>